<dbReference type="Proteomes" id="UP000319801">
    <property type="component" value="Unassembled WGS sequence"/>
</dbReference>
<evidence type="ECO:0000313" key="2">
    <source>
        <dbReference type="EMBL" id="TUE86839.1"/>
    </source>
</evidence>
<keyword evidence="3" id="KW-1185">Reference proteome</keyword>
<feature type="compositionally biased region" description="Basic residues" evidence="1">
    <location>
        <begin position="99"/>
        <end position="108"/>
    </location>
</feature>
<feature type="compositionally biased region" description="Basic and acidic residues" evidence="1">
    <location>
        <begin position="85"/>
        <end position="97"/>
    </location>
</feature>
<reference evidence="2 3" key="1">
    <citation type="journal article" date="2019" name="Genome Biol. Evol.">
        <title>Whole-Genome Sequencing of the Giant Devil Catfish, Bagarius yarrelli.</title>
        <authorList>
            <person name="Jiang W."/>
            <person name="Lv Y."/>
            <person name="Cheng L."/>
            <person name="Yang K."/>
            <person name="Chao B."/>
            <person name="Wang X."/>
            <person name="Li Y."/>
            <person name="Pan X."/>
            <person name="You X."/>
            <person name="Zhang Y."/>
            <person name="Yang J."/>
            <person name="Li J."/>
            <person name="Zhang X."/>
            <person name="Liu S."/>
            <person name="Sun C."/>
            <person name="Yang J."/>
            <person name="Shi Q."/>
        </authorList>
    </citation>
    <scope>NUCLEOTIDE SEQUENCE [LARGE SCALE GENOMIC DNA]</scope>
    <source>
        <strain evidence="2">JWS20170419001</strain>
        <tissue evidence="2">Muscle</tissue>
    </source>
</reference>
<protein>
    <submittedName>
        <fullName evidence="2">Uncharacterized protein</fullName>
    </submittedName>
</protein>
<evidence type="ECO:0000313" key="3">
    <source>
        <dbReference type="Proteomes" id="UP000319801"/>
    </source>
</evidence>
<comment type="caution">
    <text evidence="2">The sequence shown here is derived from an EMBL/GenBank/DDBJ whole genome shotgun (WGS) entry which is preliminary data.</text>
</comment>
<proteinExistence type="predicted"/>
<sequence length="124" mass="13613">MLQGSFKSRADVVLIQVFSRMQHLLPGSTGRAAIVLQKSSPHGFIPINLHQQGCVRQSTAFSGLFTFAFPPLAPYISSTHHHSRDSRDARDARDASRLIKPRARGKGQIRREMNNPGAAPSPAK</sequence>
<dbReference type="AlphaFoldDB" id="A0A556VWL8"/>
<feature type="region of interest" description="Disordered" evidence="1">
    <location>
        <begin position="77"/>
        <end position="124"/>
    </location>
</feature>
<organism evidence="2 3">
    <name type="scientific">Bagarius yarrelli</name>
    <name type="common">Goonch</name>
    <name type="synonym">Bagrus yarrelli</name>
    <dbReference type="NCBI Taxonomy" id="175774"/>
    <lineage>
        <taxon>Eukaryota</taxon>
        <taxon>Metazoa</taxon>
        <taxon>Chordata</taxon>
        <taxon>Craniata</taxon>
        <taxon>Vertebrata</taxon>
        <taxon>Euteleostomi</taxon>
        <taxon>Actinopterygii</taxon>
        <taxon>Neopterygii</taxon>
        <taxon>Teleostei</taxon>
        <taxon>Ostariophysi</taxon>
        <taxon>Siluriformes</taxon>
        <taxon>Sisoridae</taxon>
        <taxon>Sisorinae</taxon>
        <taxon>Bagarius</taxon>
    </lineage>
</organism>
<gene>
    <name evidence="2" type="ORF">Baya_16784</name>
</gene>
<name>A0A556VWL8_BAGYA</name>
<accession>A0A556VWL8</accession>
<evidence type="ECO:0000256" key="1">
    <source>
        <dbReference type="SAM" id="MobiDB-lite"/>
    </source>
</evidence>
<dbReference type="EMBL" id="VCAZ01000353">
    <property type="protein sequence ID" value="TUE86839.1"/>
    <property type="molecule type" value="Genomic_DNA"/>
</dbReference>